<feature type="region of interest" description="Disordered" evidence="1">
    <location>
        <begin position="540"/>
        <end position="562"/>
    </location>
</feature>
<sequence length="764" mass="82319">MAIGNLGLVSSGSVSDLVASTCVGDVVVHLPPSPILSPVSGRVYLNYAGVANPRVSLTDAVRTSPARVSPIASIRTSPSTSPRVSLAARPRASILTSSSFPLSGIDLLEQVSIPVVDSLKQGAFVPVNASNGPRVAQSWSNVVANGGGSTAGAVSMAPIERMQLEYIPPVILNDRVVVSPPEDVERLGQSKWQRCIVGHFLDKKLAFTAVSSIAMRIWAKFGIREVLSNEQGFFFFLFEGEKFHQILERGPWHFRGKLLILKLWHPHLKLEKEQLATIPLWVHFFNVPLELWTGPGLSYVASSVGRPLYADQLTESGQRISFAKICVEVDSSASLPSSFDLKYANGDMVEIRVQYPWKPMMCSDCKIFGHGNSNCPKKAPPKEQGAVKPQVNLGKHVAPGHSAWQVVGTLRKDASGLVGHRPPSSLQTDLPSTSQPVNLGLAKGTPVTTKGNTVVEHAVNTFAILDSSALDEDVVLPIGFKGTPPGSSLGNKYALGLREDVLDGTNSENVVLPDDLYDVPPIGDVSLVAEIAEDFSVAQPQLSTSPHESVSKKGKRKGGEAKVRKENINDVCSRCFPNSWNWLENSGNLSTARIMLGWDPNVLGIHLLSSSDQLLCVQVTRLDTQRICYISAVYGANSLLDRRVLWASMRSLSSFIGDSPWWLQLGDFNVSFLIEKVLDTVAWYGKIAEFLVQSGFSVALADSSLFVKFQKGGGKFYVYDGDDGGGSFGWAVGPATGTTERRRRRQSGGCGGGGAVGVKVEVGF</sequence>
<accession>A0AAV6I6K6</accession>
<proteinExistence type="predicted"/>
<evidence type="ECO:0000313" key="4">
    <source>
        <dbReference type="Proteomes" id="UP000823749"/>
    </source>
</evidence>
<dbReference type="PANTHER" id="PTHR31286">
    <property type="entry name" value="GLYCINE-RICH CELL WALL STRUCTURAL PROTEIN 1.8-LIKE"/>
    <property type="match status" value="1"/>
</dbReference>
<dbReference type="InterPro" id="IPR025558">
    <property type="entry name" value="DUF4283"/>
</dbReference>
<name>A0AAV6I6K6_9ERIC</name>
<dbReference type="Pfam" id="PF14111">
    <property type="entry name" value="DUF4283"/>
    <property type="match status" value="1"/>
</dbReference>
<evidence type="ECO:0000313" key="3">
    <source>
        <dbReference type="EMBL" id="KAG5524206.1"/>
    </source>
</evidence>
<keyword evidence="4" id="KW-1185">Reference proteome</keyword>
<dbReference type="AlphaFoldDB" id="A0AAV6I6K6"/>
<feature type="domain" description="DUF4283" evidence="2">
    <location>
        <begin position="190"/>
        <end position="271"/>
    </location>
</feature>
<evidence type="ECO:0000256" key="1">
    <source>
        <dbReference type="SAM" id="MobiDB-lite"/>
    </source>
</evidence>
<evidence type="ECO:0000259" key="2">
    <source>
        <dbReference type="Pfam" id="PF14111"/>
    </source>
</evidence>
<gene>
    <name evidence="3" type="ORF">RHGRI_031016</name>
</gene>
<dbReference type="EMBL" id="JACTNZ010000011">
    <property type="protein sequence ID" value="KAG5524206.1"/>
    <property type="molecule type" value="Genomic_DNA"/>
</dbReference>
<comment type="caution">
    <text evidence="3">The sequence shown here is derived from an EMBL/GenBank/DDBJ whole genome shotgun (WGS) entry which is preliminary data.</text>
</comment>
<dbReference type="InterPro" id="IPR040256">
    <property type="entry name" value="At4g02000-like"/>
</dbReference>
<reference evidence="3" key="1">
    <citation type="submission" date="2020-08" db="EMBL/GenBank/DDBJ databases">
        <title>Plant Genome Project.</title>
        <authorList>
            <person name="Zhang R.-G."/>
        </authorList>
    </citation>
    <scope>NUCLEOTIDE SEQUENCE</scope>
    <source>
        <strain evidence="3">WSP0</strain>
        <tissue evidence="3">Leaf</tissue>
    </source>
</reference>
<organism evidence="3 4">
    <name type="scientific">Rhododendron griersonianum</name>
    <dbReference type="NCBI Taxonomy" id="479676"/>
    <lineage>
        <taxon>Eukaryota</taxon>
        <taxon>Viridiplantae</taxon>
        <taxon>Streptophyta</taxon>
        <taxon>Embryophyta</taxon>
        <taxon>Tracheophyta</taxon>
        <taxon>Spermatophyta</taxon>
        <taxon>Magnoliopsida</taxon>
        <taxon>eudicotyledons</taxon>
        <taxon>Gunneridae</taxon>
        <taxon>Pentapetalae</taxon>
        <taxon>asterids</taxon>
        <taxon>Ericales</taxon>
        <taxon>Ericaceae</taxon>
        <taxon>Ericoideae</taxon>
        <taxon>Rhodoreae</taxon>
        <taxon>Rhododendron</taxon>
    </lineage>
</organism>
<dbReference type="Proteomes" id="UP000823749">
    <property type="component" value="Chromosome 11"/>
</dbReference>
<protein>
    <recommendedName>
        <fullName evidence="2">DUF4283 domain-containing protein</fullName>
    </recommendedName>
</protein>
<dbReference type="PANTHER" id="PTHR31286:SF99">
    <property type="entry name" value="DUF4283 DOMAIN-CONTAINING PROTEIN"/>
    <property type="match status" value="1"/>
</dbReference>